<dbReference type="EMBL" id="MLBF01000005">
    <property type="protein sequence ID" value="OLN33035.1"/>
    <property type="molecule type" value="Genomic_DNA"/>
</dbReference>
<dbReference type="AlphaFoldDB" id="A0A1Q8R0D1"/>
<comment type="caution">
    <text evidence="2">The sequence shown here is derived from an EMBL/GenBank/DDBJ whole genome shotgun (WGS) entry which is preliminary data.</text>
</comment>
<dbReference type="OrthoDB" id="3192849at2"/>
<dbReference type="Pfam" id="PF11823">
    <property type="entry name" value="Se_S_carrier"/>
    <property type="match status" value="1"/>
</dbReference>
<sequence>MLYGKLKEYRALLTFPSLTEALGAERVFSRYECPFATIPTPIRLRSGCNTALCFPLERKEIIDDLIDDGVVLTGMYEAREEGFFSIVW</sequence>
<organism evidence="2 3">
    <name type="scientific">Desulfosporosinus metallidurans</name>
    <dbReference type="NCBI Taxonomy" id="1888891"/>
    <lineage>
        <taxon>Bacteria</taxon>
        <taxon>Bacillati</taxon>
        <taxon>Bacillota</taxon>
        <taxon>Clostridia</taxon>
        <taxon>Eubacteriales</taxon>
        <taxon>Desulfitobacteriaceae</taxon>
        <taxon>Desulfosporosinus</taxon>
    </lineage>
</organism>
<dbReference type="InterPro" id="IPR021778">
    <property type="entry name" value="Se/S_carrier-like"/>
</dbReference>
<proteinExistence type="predicted"/>
<dbReference type="STRING" id="1888891.DSOL_1146"/>
<evidence type="ECO:0000313" key="3">
    <source>
        <dbReference type="Proteomes" id="UP000186102"/>
    </source>
</evidence>
<keyword evidence="3" id="KW-1185">Reference proteome</keyword>
<protein>
    <recommendedName>
        <fullName evidence="1">Putative Se/S carrier protein-like domain-containing protein</fullName>
    </recommendedName>
</protein>
<reference evidence="2 3" key="1">
    <citation type="submission" date="2016-09" db="EMBL/GenBank/DDBJ databases">
        <title>Complete genome of Desulfosporosinus sp. OL.</title>
        <authorList>
            <person name="Mardanov A."/>
            <person name="Beletsky A."/>
            <person name="Panova A."/>
            <person name="Karnachuk O."/>
            <person name="Ravin N."/>
        </authorList>
    </citation>
    <scope>NUCLEOTIDE SEQUENCE [LARGE SCALE GENOMIC DNA]</scope>
    <source>
        <strain evidence="2 3">OL</strain>
    </source>
</reference>
<evidence type="ECO:0000313" key="2">
    <source>
        <dbReference type="EMBL" id="OLN33035.1"/>
    </source>
</evidence>
<dbReference type="Proteomes" id="UP000186102">
    <property type="component" value="Unassembled WGS sequence"/>
</dbReference>
<dbReference type="RefSeq" id="WP_075363885.1">
    <property type="nucleotide sequence ID" value="NZ_MLBF01000005.1"/>
</dbReference>
<feature type="domain" description="Putative Se/S carrier protein-like" evidence="1">
    <location>
        <begin position="12"/>
        <end position="68"/>
    </location>
</feature>
<name>A0A1Q8R0D1_9FIRM</name>
<accession>A0A1Q8R0D1</accession>
<gene>
    <name evidence="2" type="ORF">DSOL_1146</name>
</gene>
<evidence type="ECO:0000259" key="1">
    <source>
        <dbReference type="Pfam" id="PF11823"/>
    </source>
</evidence>